<dbReference type="NCBIfam" id="TIGR03188">
    <property type="entry name" value="histidine_hisI"/>
    <property type="match status" value="1"/>
</dbReference>
<evidence type="ECO:0000256" key="6">
    <source>
        <dbReference type="ARBA" id="ARBA00022605"/>
    </source>
</evidence>
<dbReference type="Pfam" id="PF01503">
    <property type="entry name" value="PRA-PH"/>
    <property type="match status" value="1"/>
</dbReference>
<keyword evidence="10 11" id="KW-0368">Histidine biosynthesis</keyword>
<keyword evidence="9 11" id="KW-0067">ATP-binding</keyword>
<dbReference type="NCBIfam" id="NF001611">
    <property type="entry name" value="PRK00400.1-3"/>
    <property type="match status" value="1"/>
</dbReference>
<comment type="pathway">
    <text evidence="3 11">Amino-acid biosynthesis; L-histidine biosynthesis; L-histidine from 5-phospho-alpha-D-ribose 1-diphosphate: step 2/9.</text>
</comment>
<dbReference type="InterPro" id="IPR021130">
    <property type="entry name" value="PRib-ATP_PPHydrolase-like"/>
</dbReference>
<dbReference type="UniPathway" id="UPA00031">
    <property type="reaction ID" value="UER00007"/>
</dbReference>
<keyword evidence="7 11" id="KW-0547">Nucleotide-binding</keyword>
<evidence type="ECO:0000256" key="4">
    <source>
        <dbReference type="ARBA" id="ARBA00009392"/>
    </source>
</evidence>
<evidence type="ECO:0000256" key="10">
    <source>
        <dbReference type="ARBA" id="ARBA00023102"/>
    </source>
</evidence>
<dbReference type="EMBL" id="VAUP01000041">
    <property type="protein sequence ID" value="TLX40888.1"/>
    <property type="molecule type" value="Genomic_DNA"/>
</dbReference>
<organism evidence="12 13">
    <name type="scientific">Xanthobacter autotrophicus</name>
    <dbReference type="NCBI Taxonomy" id="280"/>
    <lineage>
        <taxon>Bacteria</taxon>
        <taxon>Pseudomonadati</taxon>
        <taxon>Pseudomonadota</taxon>
        <taxon>Alphaproteobacteria</taxon>
        <taxon>Hyphomicrobiales</taxon>
        <taxon>Xanthobacteraceae</taxon>
        <taxon>Xanthobacter</taxon>
    </lineage>
</organism>
<reference evidence="12 13" key="1">
    <citation type="submission" date="2019-05" db="EMBL/GenBank/DDBJ databases">
        <authorList>
            <person name="Zhou X."/>
        </authorList>
    </citation>
    <scope>NUCLEOTIDE SEQUENCE [LARGE SCALE GENOMIC DNA]</scope>
    <source>
        <strain evidence="12 13">DSM 432</strain>
    </source>
</reference>
<dbReference type="HAMAP" id="MF_01020">
    <property type="entry name" value="HisE"/>
    <property type="match status" value="1"/>
</dbReference>
<dbReference type="GeneID" id="95775889"/>
<dbReference type="EC" id="3.6.1.31" evidence="11"/>
<evidence type="ECO:0000256" key="11">
    <source>
        <dbReference type="HAMAP-Rule" id="MF_01020"/>
    </source>
</evidence>
<dbReference type="AlphaFoldDB" id="A0A6C1K9E7"/>
<proteinExistence type="inferred from homology"/>
<gene>
    <name evidence="11" type="primary">hisE</name>
    <name evidence="12" type="ORF">FBQ73_20760</name>
</gene>
<dbReference type="PANTHER" id="PTHR42945">
    <property type="entry name" value="HISTIDINE BIOSYNTHESIS BIFUNCTIONAL PROTEIN"/>
    <property type="match status" value="1"/>
</dbReference>
<sequence>MSDSFTLADLEAIVAARASADAGASYTRSLLDKGVEKCAQKLGEEAVETVIAAVSGDEKALVAETSDLLYHLLVLLKARGVPLADVHAELARRTGQSGLAEKAARQHG</sequence>
<dbReference type="SUPFAM" id="SSF101386">
    <property type="entry name" value="all-alpha NTP pyrophosphatases"/>
    <property type="match status" value="1"/>
</dbReference>
<evidence type="ECO:0000256" key="9">
    <source>
        <dbReference type="ARBA" id="ARBA00022840"/>
    </source>
</evidence>
<dbReference type="Gene3D" id="1.10.287.1080">
    <property type="entry name" value="MazG-like"/>
    <property type="match status" value="1"/>
</dbReference>
<keyword evidence="6 11" id="KW-0028">Amino-acid biosynthesis</keyword>
<dbReference type="GO" id="GO:0000105">
    <property type="term" value="P:L-histidine biosynthetic process"/>
    <property type="evidence" value="ECO:0007669"/>
    <property type="project" value="UniProtKB-UniRule"/>
</dbReference>
<evidence type="ECO:0000256" key="3">
    <source>
        <dbReference type="ARBA" id="ARBA00005204"/>
    </source>
</evidence>
<accession>A0A6C1K9E7</accession>
<dbReference type="CDD" id="cd11534">
    <property type="entry name" value="NTP-PPase_HisIE_like"/>
    <property type="match status" value="1"/>
</dbReference>
<evidence type="ECO:0000256" key="2">
    <source>
        <dbReference type="ARBA" id="ARBA00004496"/>
    </source>
</evidence>
<evidence type="ECO:0000256" key="1">
    <source>
        <dbReference type="ARBA" id="ARBA00001460"/>
    </source>
</evidence>
<dbReference type="PANTHER" id="PTHR42945:SF9">
    <property type="entry name" value="HISTIDINE BIOSYNTHESIS BIFUNCTIONAL PROTEIN HISIE"/>
    <property type="match status" value="1"/>
</dbReference>
<comment type="similarity">
    <text evidence="4 11">Belongs to the PRA-PH family.</text>
</comment>
<comment type="catalytic activity">
    <reaction evidence="1 11">
        <text>1-(5-phospho-beta-D-ribosyl)-ATP + H2O = 1-(5-phospho-beta-D-ribosyl)-5'-AMP + diphosphate + H(+)</text>
        <dbReference type="Rhea" id="RHEA:22828"/>
        <dbReference type="ChEBI" id="CHEBI:15377"/>
        <dbReference type="ChEBI" id="CHEBI:15378"/>
        <dbReference type="ChEBI" id="CHEBI:33019"/>
        <dbReference type="ChEBI" id="CHEBI:59457"/>
        <dbReference type="ChEBI" id="CHEBI:73183"/>
        <dbReference type="EC" id="3.6.1.31"/>
    </reaction>
</comment>
<evidence type="ECO:0000256" key="7">
    <source>
        <dbReference type="ARBA" id="ARBA00022741"/>
    </source>
</evidence>
<evidence type="ECO:0000313" key="13">
    <source>
        <dbReference type="Proteomes" id="UP000305131"/>
    </source>
</evidence>
<keyword evidence="8 11" id="KW-0378">Hydrolase</keyword>
<protein>
    <recommendedName>
        <fullName evidence="11">Phosphoribosyl-ATP pyrophosphatase</fullName>
        <shortName evidence="11">PRA-PH</shortName>
        <ecNumber evidence="11">3.6.1.31</ecNumber>
    </recommendedName>
</protein>
<dbReference type="GO" id="GO:0005737">
    <property type="term" value="C:cytoplasm"/>
    <property type="evidence" value="ECO:0007669"/>
    <property type="project" value="UniProtKB-SubCell"/>
</dbReference>
<comment type="caution">
    <text evidence="12">The sequence shown here is derived from an EMBL/GenBank/DDBJ whole genome shotgun (WGS) entry which is preliminary data.</text>
</comment>
<keyword evidence="5 11" id="KW-0963">Cytoplasm</keyword>
<dbReference type="GO" id="GO:0004636">
    <property type="term" value="F:phosphoribosyl-ATP diphosphatase activity"/>
    <property type="evidence" value="ECO:0007669"/>
    <property type="project" value="UniProtKB-UniRule"/>
</dbReference>
<dbReference type="RefSeq" id="WP_138401402.1">
    <property type="nucleotide sequence ID" value="NZ_JBAFVI010000007.1"/>
</dbReference>
<comment type="subcellular location">
    <subcellularLocation>
        <location evidence="2 11">Cytoplasm</location>
    </subcellularLocation>
</comment>
<evidence type="ECO:0000256" key="8">
    <source>
        <dbReference type="ARBA" id="ARBA00022801"/>
    </source>
</evidence>
<evidence type="ECO:0000256" key="5">
    <source>
        <dbReference type="ARBA" id="ARBA00022490"/>
    </source>
</evidence>
<dbReference type="OrthoDB" id="9814738at2"/>
<dbReference type="NCBIfam" id="NF001613">
    <property type="entry name" value="PRK00400.1-5"/>
    <property type="match status" value="1"/>
</dbReference>
<evidence type="ECO:0000313" key="12">
    <source>
        <dbReference type="EMBL" id="TLX40888.1"/>
    </source>
</evidence>
<dbReference type="GO" id="GO:0005524">
    <property type="term" value="F:ATP binding"/>
    <property type="evidence" value="ECO:0007669"/>
    <property type="project" value="UniProtKB-KW"/>
</dbReference>
<dbReference type="InterPro" id="IPR008179">
    <property type="entry name" value="HisE"/>
</dbReference>
<dbReference type="Proteomes" id="UP000305131">
    <property type="component" value="Unassembled WGS sequence"/>
</dbReference>
<name>A0A6C1K9E7_XANAU</name>